<comment type="caution">
    <text evidence="9">The sequence shown here is derived from an EMBL/GenBank/DDBJ whole genome shotgun (WGS) entry which is preliminary data.</text>
</comment>
<dbReference type="PANTHER" id="PTHR33048">
    <property type="entry name" value="PTH11-LIKE INTEGRAL MEMBRANE PROTEIN (AFU_ORTHOLOGUE AFUA_5G11245)"/>
    <property type="match status" value="1"/>
</dbReference>
<evidence type="ECO:0000313" key="10">
    <source>
        <dbReference type="Proteomes" id="UP000799444"/>
    </source>
</evidence>
<feature type="compositionally biased region" description="Polar residues" evidence="6">
    <location>
        <begin position="370"/>
        <end position="379"/>
    </location>
</feature>
<name>A0A9P4R187_9PLEO</name>
<feature type="transmembrane region" description="Helical" evidence="7">
    <location>
        <begin position="97"/>
        <end position="115"/>
    </location>
</feature>
<feature type="transmembrane region" description="Helical" evidence="7">
    <location>
        <begin position="57"/>
        <end position="77"/>
    </location>
</feature>
<keyword evidence="3 7" id="KW-1133">Transmembrane helix</keyword>
<organism evidence="9 10">
    <name type="scientific">Polyplosphaeria fusca</name>
    <dbReference type="NCBI Taxonomy" id="682080"/>
    <lineage>
        <taxon>Eukaryota</taxon>
        <taxon>Fungi</taxon>
        <taxon>Dikarya</taxon>
        <taxon>Ascomycota</taxon>
        <taxon>Pezizomycotina</taxon>
        <taxon>Dothideomycetes</taxon>
        <taxon>Pleosporomycetidae</taxon>
        <taxon>Pleosporales</taxon>
        <taxon>Tetraplosphaeriaceae</taxon>
        <taxon>Polyplosphaeria</taxon>
    </lineage>
</organism>
<protein>
    <recommendedName>
        <fullName evidence="8">Rhodopsin domain-containing protein</fullName>
    </recommendedName>
</protein>
<dbReference type="PANTHER" id="PTHR33048:SF47">
    <property type="entry name" value="INTEGRAL MEMBRANE PROTEIN-RELATED"/>
    <property type="match status" value="1"/>
</dbReference>
<dbReference type="AlphaFoldDB" id="A0A9P4R187"/>
<reference evidence="9" key="1">
    <citation type="journal article" date="2020" name="Stud. Mycol.">
        <title>101 Dothideomycetes genomes: a test case for predicting lifestyles and emergence of pathogens.</title>
        <authorList>
            <person name="Haridas S."/>
            <person name="Albert R."/>
            <person name="Binder M."/>
            <person name="Bloem J."/>
            <person name="Labutti K."/>
            <person name="Salamov A."/>
            <person name="Andreopoulos B."/>
            <person name="Baker S."/>
            <person name="Barry K."/>
            <person name="Bills G."/>
            <person name="Bluhm B."/>
            <person name="Cannon C."/>
            <person name="Castanera R."/>
            <person name="Culley D."/>
            <person name="Daum C."/>
            <person name="Ezra D."/>
            <person name="Gonzalez J."/>
            <person name="Henrissat B."/>
            <person name="Kuo A."/>
            <person name="Liang C."/>
            <person name="Lipzen A."/>
            <person name="Lutzoni F."/>
            <person name="Magnuson J."/>
            <person name="Mondo S."/>
            <person name="Nolan M."/>
            <person name="Ohm R."/>
            <person name="Pangilinan J."/>
            <person name="Park H.-J."/>
            <person name="Ramirez L."/>
            <person name="Alfaro M."/>
            <person name="Sun H."/>
            <person name="Tritt A."/>
            <person name="Yoshinaga Y."/>
            <person name="Zwiers L.-H."/>
            <person name="Turgeon B."/>
            <person name="Goodwin S."/>
            <person name="Spatafora J."/>
            <person name="Crous P."/>
            <person name="Grigoriev I."/>
        </authorList>
    </citation>
    <scope>NUCLEOTIDE SEQUENCE</scope>
    <source>
        <strain evidence="9">CBS 125425</strain>
    </source>
</reference>
<evidence type="ECO:0000256" key="7">
    <source>
        <dbReference type="SAM" id="Phobius"/>
    </source>
</evidence>
<comment type="similarity">
    <text evidence="5">Belongs to the SAT4 family.</text>
</comment>
<dbReference type="Pfam" id="PF20684">
    <property type="entry name" value="Fung_rhodopsin"/>
    <property type="match status" value="1"/>
</dbReference>
<feature type="region of interest" description="Disordered" evidence="6">
    <location>
        <begin position="367"/>
        <end position="390"/>
    </location>
</feature>
<sequence length="390" mass="43337">MSGFPQLPPEVLAALAKENQSPKVIALIATFTGISFFFVVLRFFTRIKFIEMVGIEDYFIGISVLFAAATSACLIEGAKYGIGRHMITLPMENLPLLLKYLFFSILTYHVSLTATKLSILLQYRRIFTLKEARMRIYAAMALCLVCGTIAIVCAIFTCVPVSAYWHYERRPFAKCVNQDAMYHANAGLNIATDLLVAVLPIKAIWRLQIARRQKIALLSILTLGWFVVIVSIIRLVILVKVAKHPEDQTWFSGPTAYWSAIEVHTAIVCATTPTLKPLIVAIVPGFASRLGSKPSRNTDGTVNSNDSTIQRRFMRLQGKSSQSTMEDDIDLEVNANGLVTAVPNAHKKTGQIHVTRDIEQRSANVFDGSFSESDSQKNFFGSLPARADRR</sequence>
<evidence type="ECO:0000313" key="9">
    <source>
        <dbReference type="EMBL" id="KAF2735190.1"/>
    </source>
</evidence>
<evidence type="ECO:0000256" key="2">
    <source>
        <dbReference type="ARBA" id="ARBA00022692"/>
    </source>
</evidence>
<keyword evidence="4 7" id="KW-0472">Membrane</keyword>
<dbReference type="OrthoDB" id="444631at2759"/>
<evidence type="ECO:0000256" key="4">
    <source>
        <dbReference type="ARBA" id="ARBA00023136"/>
    </source>
</evidence>
<evidence type="ECO:0000256" key="1">
    <source>
        <dbReference type="ARBA" id="ARBA00004141"/>
    </source>
</evidence>
<dbReference type="GO" id="GO:0016020">
    <property type="term" value="C:membrane"/>
    <property type="evidence" value="ECO:0007669"/>
    <property type="project" value="UniProtKB-SubCell"/>
</dbReference>
<dbReference type="InterPro" id="IPR049326">
    <property type="entry name" value="Rhodopsin_dom_fungi"/>
</dbReference>
<dbReference type="EMBL" id="ML996138">
    <property type="protein sequence ID" value="KAF2735190.1"/>
    <property type="molecule type" value="Genomic_DNA"/>
</dbReference>
<evidence type="ECO:0000256" key="6">
    <source>
        <dbReference type="SAM" id="MobiDB-lite"/>
    </source>
</evidence>
<dbReference type="InterPro" id="IPR052337">
    <property type="entry name" value="SAT4-like"/>
</dbReference>
<feature type="domain" description="Rhodopsin" evidence="8">
    <location>
        <begin position="41"/>
        <end position="279"/>
    </location>
</feature>
<keyword evidence="10" id="KW-1185">Reference proteome</keyword>
<keyword evidence="2 7" id="KW-0812">Transmembrane</keyword>
<feature type="transmembrane region" description="Helical" evidence="7">
    <location>
        <begin position="217"/>
        <end position="239"/>
    </location>
</feature>
<feature type="transmembrane region" description="Helical" evidence="7">
    <location>
        <begin position="136"/>
        <end position="166"/>
    </location>
</feature>
<dbReference type="Proteomes" id="UP000799444">
    <property type="component" value="Unassembled WGS sequence"/>
</dbReference>
<proteinExistence type="inferred from homology"/>
<accession>A0A9P4R187</accession>
<feature type="transmembrane region" description="Helical" evidence="7">
    <location>
        <begin position="24"/>
        <end position="45"/>
    </location>
</feature>
<feature type="transmembrane region" description="Helical" evidence="7">
    <location>
        <begin position="186"/>
        <end position="205"/>
    </location>
</feature>
<evidence type="ECO:0000256" key="3">
    <source>
        <dbReference type="ARBA" id="ARBA00022989"/>
    </source>
</evidence>
<comment type="subcellular location">
    <subcellularLocation>
        <location evidence="1">Membrane</location>
        <topology evidence="1">Multi-pass membrane protein</topology>
    </subcellularLocation>
</comment>
<evidence type="ECO:0000256" key="5">
    <source>
        <dbReference type="ARBA" id="ARBA00038359"/>
    </source>
</evidence>
<evidence type="ECO:0000259" key="8">
    <source>
        <dbReference type="Pfam" id="PF20684"/>
    </source>
</evidence>
<gene>
    <name evidence="9" type="ORF">EJ04DRAFT_491971</name>
</gene>